<evidence type="ECO:0000313" key="4">
    <source>
        <dbReference type="Proteomes" id="UP000663090"/>
    </source>
</evidence>
<dbReference type="PANTHER" id="PTHR34107:SF4">
    <property type="entry name" value="SLL1222 PROTEIN"/>
    <property type="match status" value="1"/>
</dbReference>
<dbReference type="InterPro" id="IPR008538">
    <property type="entry name" value="Uma2"/>
</dbReference>
<keyword evidence="4" id="KW-1185">Reference proteome</keyword>
<dbReference type="PANTHER" id="PTHR34107">
    <property type="entry name" value="SLL0198 PROTEIN-RELATED"/>
    <property type="match status" value="1"/>
</dbReference>
<dbReference type="GO" id="GO:0004519">
    <property type="term" value="F:endonuclease activity"/>
    <property type="evidence" value="ECO:0007669"/>
    <property type="project" value="UniProtKB-KW"/>
</dbReference>
<proteinExistence type="predicted"/>
<feature type="region of interest" description="Disordered" evidence="1">
    <location>
        <begin position="1"/>
        <end position="25"/>
    </location>
</feature>
<feature type="compositionally biased region" description="Basic and acidic residues" evidence="1">
    <location>
        <begin position="10"/>
        <end position="25"/>
    </location>
</feature>
<dbReference type="Gene3D" id="3.90.1570.10">
    <property type="entry name" value="tt1808, chain A"/>
    <property type="match status" value="1"/>
</dbReference>
<dbReference type="EMBL" id="CP071091">
    <property type="protein sequence ID" value="QSQ11476.1"/>
    <property type="molecule type" value="Genomic_DNA"/>
</dbReference>
<name>A0ABX7N254_9BACT</name>
<feature type="domain" description="Putative restriction endonuclease" evidence="2">
    <location>
        <begin position="35"/>
        <end position="195"/>
    </location>
</feature>
<dbReference type="Proteomes" id="UP000663090">
    <property type="component" value="Chromosome"/>
</dbReference>
<dbReference type="InterPro" id="IPR012296">
    <property type="entry name" value="Nuclease_put_TT1808"/>
</dbReference>
<reference evidence="3 4" key="1">
    <citation type="submission" date="2021-02" db="EMBL/GenBank/DDBJ databases">
        <title>De Novo genome assembly of isolated myxobacteria.</title>
        <authorList>
            <person name="Stevens D.C."/>
        </authorList>
    </citation>
    <scope>NUCLEOTIDE SEQUENCE [LARGE SCALE GENOMIC DNA]</scope>
    <source>
        <strain evidence="3 4">SCHIC003</strain>
    </source>
</reference>
<keyword evidence="3" id="KW-0540">Nuclease</keyword>
<evidence type="ECO:0000313" key="3">
    <source>
        <dbReference type="EMBL" id="QSQ11476.1"/>
    </source>
</evidence>
<dbReference type="CDD" id="cd06260">
    <property type="entry name" value="DUF820-like"/>
    <property type="match status" value="1"/>
</dbReference>
<dbReference type="InterPro" id="IPR011335">
    <property type="entry name" value="Restrct_endonuc-II-like"/>
</dbReference>
<keyword evidence="3" id="KW-0255">Endonuclease</keyword>
<gene>
    <name evidence="3" type="ORF">JY572_24060</name>
</gene>
<accession>A0ABX7N254</accession>
<evidence type="ECO:0000259" key="2">
    <source>
        <dbReference type="Pfam" id="PF05685"/>
    </source>
</evidence>
<keyword evidence="3" id="KW-0378">Hydrolase</keyword>
<dbReference type="SUPFAM" id="SSF52980">
    <property type="entry name" value="Restriction endonuclease-like"/>
    <property type="match status" value="1"/>
</dbReference>
<organism evidence="3 4">
    <name type="scientific">Myxococcus landrumensis</name>
    <dbReference type="NCBI Taxonomy" id="2813577"/>
    <lineage>
        <taxon>Bacteria</taxon>
        <taxon>Pseudomonadati</taxon>
        <taxon>Myxococcota</taxon>
        <taxon>Myxococcia</taxon>
        <taxon>Myxococcales</taxon>
        <taxon>Cystobacterineae</taxon>
        <taxon>Myxococcaceae</taxon>
        <taxon>Myxococcus</taxon>
    </lineage>
</organism>
<dbReference type="Pfam" id="PF05685">
    <property type="entry name" value="Uma2"/>
    <property type="match status" value="1"/>
</dbReference>
<evidence type="ECO:0000256" key="1">
    <source>
        <dbReference type="SAM" id="MobiDB-lite"/>
    </source>
</evidence>
<sequence>MWGTGDGDVGAERSKAVGEGPKRPATYEDLLSLPEHVVGQIIDGELIVMPRPASPHARAHSRLGGELYGPFERGRGGPGGWLFLDEPELHLGPDLLVPDLAGWRRERMPEMPDTPYFTLAPDWVCEVLSPSTEAVDRVKKTRIYAREGVSHLWLVDPRARTLEVLRLSGQHWVELGTCGGDERVRAEPFEALELELGVLWMPPEQQPKTP</sequence>
<protein>
    <submittedName>
        <fullName evidence="3">Uma2 family endonuclease</fullName>
    </submittedName>
</protein>